<accession>A0AAW1WR00</accession>
<reference evidence="2 3" key="1">
    <citation type="journal article" date="2023" name="G3 (Bethesda)">
        <title>A chromosome-length genome assembly and annotation of blackberry (Rubus argutus, cv. 'Hillquist').</title>
        <authorList>
            <person name="Bruna T."/>
            <person name="Aryal R."/>
            <person name="Dudchenko O."/>
            <person name="Sargent D.J."/>
            <person name="Mead D."/>
            <person name="Buti M."/>
            <person name="Cavallini A."/>
            <person name="Hytonen T."/>
            <person name="Andres J."/>
            <person name="Pham M."/>
            <person name="Weisz D."/>
            <person name="Mascagni F."/>
            <person name="Usai G."/>
            <person name="Natali L."/>
            <person name="Bassil N."/>
            <person name="Fernandez G.E."/>
            <person name="Lomsadze A."/>
            <person name="Armour M."/>
            <person name="Olukolu B."/>
            <person name="Poorten T."/>
            <person name="Britton C."/>
            <person name="Davik J."/>
            <person name="Ashrafi H."/>
            <person name="Aiden E.L."/>
            <person name="Borodovsky M."/>
            <person name="Worthington M."/>
        </authorList>
    </citation>
    <scope>NUCLEOTIDE SEQUENCE [LARGE SCALE GENOMIC DNA]</scope>
    <source>
        <strain evidence="2">PI 553951</strain>
    </source>
</reference>
<evidence type="ECO:0000256" key="1">
    <source>
        <dbReference type="SAM" id="MobiDB-lite"/>
    </source>
</evidence>
<evidence type="ECO:0008006" key="4">
    <source>
        <dbReference type="Google" id="ProtNLM"/>
    </source>
</evidence>
<dbReference type="Proteomes" id="UP001457282">
    <property type="component" value="Unassembled WGS sequence"/>
</dbReference>
<proteinExistence type="predicted"/>
<protein>
    <recommendedName>
        <fullName evidence="4">MHC class I antigen</fullName>
    </recommendedName>
</protein>
<gene>
    <name evidence="2" type="ORF">M0R45_024383</name>
</gene>
<dbReference type="AlphaFoldDB" id="A0AAW1WR00"/>
<comment type="caution">
    <text evidence="2">The sequence shown here is derived from an EMBL/GenBank/DDBJ whole genome shotgun (WGS) entry which is preliminary data.</text>
</comment>
<feature type="region of interest" description="Disordered" evidence="1">
    <location>
        <begin position="1"/>
        <end position="25"/>
    </location>
</feature>
<name>A0AAW1WR00_RUBAR</name>
<organism evidence="2 3">
    <name type="scientific">Rubus argutus</name>
    <name type="common">Southern blackberry</name>
    <dbReference type="NCBI Taxonomy" id="59490"/>
    <lineage>
        <taxon>Eukaryota</taxon>
        <taxon>Viridiplantae</taxon>
        <taxon>Streptophyta</taxon>
        <taxon>Embryophyta</taxon>
        <taxon>Tracheophyta</taxon>
        <taxon>Spermatophyta</taxon>
        <taxon>Magnoliopsida</taxon>
        <taxon>eudicotyledons</taxon>
        <taxon>Gunneridae</taxon>
        <taxon>Pentapetalae</taxon>
        <taxon>rosids</taxon>
        <taxon>fabids</taxon>
        <taxon>Rosales</taxon>
        <taxon>Rosaceae</taxon>
        <taxon>Rosoideae</taxon>
        <taxon>Rosoideae incertae sedis</taxon>
        <taxon>Rubus</taxon>
    </lineage>
</organism>
<evidence type="ECO:0000313" key="2">
    <source>
        <dbReference type="EMBL" id="KAK9927185.1"/>
    </source>
</evidence>
<keyword evidence="3" id="KW-1185">Reference proteome</keyword>
<evidence type="ECO:0000313" key="3">
    <source>
        <dbReference type="Proteomes" id="UP001457282"/>
    </source>
</evidence>
<sequence length="85" mass="9400">MVTVRAGHVASAGQCGNGHGRRLGSSKLEIDGFKAAWRCRELSDDECDTGNGRQRRLWAEKMAALVAAEFEFEFGCYDEFGAERN</sequence>
<dbReference type="EMBL" id="JBEDUW010000005">
    <property type="protein sequence ID" value="KAK9927185.1"/>
    <property type="molecule type" value="Genomic_DNA"/>
</dbReference>